<protein>
    <submittedName>
        <fullName evidence="4">Probable protein disulfide-isomerase A6</fullName>
    </submittedName>
</protein>
<keyword evidence="1" id="KW-0732">Signal</keyword>
<dbReference type="PANTHER" id="PTHR45815:SF3">
    <property type="entry name" value="PROTEIN DISULFIDE-ISOMERASE A6"/>
    <property type="match status" value="1"/>
</dbReference>
<accession>A0ABM1MHN3</accession>
<gene>
    <name evidence="4" type="primary">LOC108560883</name>
</gene>
<keyword evidence="3" id="KW-1185">Reference proteome</keyword>
<feature type="domain" description="Thioredoxin" evidence="2">
    <location>
        <begin position="158"/>
        <end position="250"/>
    </location>
</feature>
<reference evidence="4" key="1">
    <citation type="submission" date="2025-08" db="UniProtKB">
        <authorList>
            <consortium name="RefSeq"/>
        </authorList>
    </citation>
    <scope>IDENTIFICATION</scope>
    <source>
        <tissue evidence="4">Whole Larva</tissue>
    </source>
</reference>
<proteinExistence type="predicted"/>
<sequence>MKFVFVFALFALASYSQAYYEGSLYVVKLKPQDLIDLKSDDKADSMWLIQYYNGSDAFAMRNGSVVFENVAKCLSGYVHSGAIDIGTTELLKYINQLKRLPSYQMLGYYKYIPNYLGDIEEEEELTESTVKQFLYFFDERRMSRFVETKWNYELGRTDMDDILNESLKSWLVIYYHPQCEKCKSLAKIWQKLVYEFKEKISFGSVDNLEFTVLSNVEDYPVIKFSPMGKKKNKEETYEGDLTYEALRQYVLGKIKTPKVKQITGVNVIGPCLKRKHCIITFIPLLLYCDADCRSNVLGDLNETSKKYNTRSWIWLWSEYQDQGDLEQVFSIQESQHPIVLVLNVHGSSYFKVEYPDGLNAEELEDVAGRIDRNIGFDNILHINYKPDIKTAPIWRHSKEEL</sequence>
<dbReference type="InterPro" id="IPR036249">
    <property type="entry name" value="Thioredoxin-like_sf"/>
</dbReference>
<name>A0ABM1MHN3_NICVS</name>
<evidence type="ECO:0000259" key="2">
    <source>
        <dbReference type="Pfam" id="PF00085"/>
    </source>
</evidence>
<dbReference type="CDD" id="cd02961">
    <property type="entry name" value="PDI_a_family"/>
    <property type="match status" value="1"/>
</dbReference>
<evidence type="ECO:0000256" key="1">
    <source>
        <dbReference type="SAM" id="SignalP"/>
    </source>
</evidence>
<feature type="chain" id="PRO_5047160549" evidence="1">
    <location>
        <begin position="19"/>
        <end position="401"/>
    </location>
</feature>
<evidence type="ECO:0000313" key="4">
    <source>
        <dbReference type="RefSeq" id="XP_017774083.1"/>
    </source>
</evidence>
<dbReference type="PANTHER" id="PTHR45815">
    <property type="entry name" value="PROTEIN DISULFIDE-ISOMERASE A6"/>
    <property type="match status" value="1"/>
</dbReference>
<dbReference type="Pfam" id="PF00085">
    <property type="entry name" value="Thioredoxin"/>
    <property type="match status" value="1"/>
</dbReference>
<feature type="signal peptide" evidence="1">
    <location>
        <begin position="1"/>
        <end position="18"/>
    </location>
</feature>
<dbReference type="SUPFAM" id="SSF52833">
    <property type="entry name" value="Thioredoxin-like"/>
    <property type="match status" value="1"/>
</dbReference>
<dbReference type="GeneID" id="108560883"/>
<evidence type="ECO:0000313" key="3">
    <source>
        <dbReference type="Proteomes" id="UP000695000"/>
    </source>
</evidence>
<dbReference type="Gene3D" id="3.40.30.10">
    <property type="entry name" value="Glutaredoxin"/>
    <property type="match status" value="1"/>
</dbReference>
<organism evidence="3 4">
    <name type="scientific">Nicrophorus vespilloides</name>
    <name type="common">Boreal carrion beetle</name>
    <dbReference type="NCBI Taxonomy" id="110193"/>
    <lineage>
        <taxon>Eukaryota</taxon>
        <taxon>Metazoa</taxon>
        <taxon>Ecdysozoa</taxon>
        <taxon>Arthropoda</taxon>
        <taxon>Hexapoda</taxon>
        <taxon>Insecta</taxon>
        <taxon>Pterygota</taxon>
        <taxon>Neoptera</taxon>
        <taxon>Endopterygota</taxon>
        <taxon>Coleoptera</taxon>
        <taxon>Polyphaga</taxon>
        <taxon>Staphyliniformia</taxon>
        <taxon>Silphidae</taxon>
        <taxon>Nicrophorinae</taxon>
        <taxon>Nicrophorus</taxon>
    </lineage>
</organism>
<dbReference type="InterPro" id="IPR013766">
    <property type="entry name" value="Thioredoxin_domain"/>
</dbReference>
<dbReference type="Proteomes" id="UP000695000">
    <property type="component" value="Unplaced"/>
</dbReference>
<dbReference type="RefSeq" id="XP_017774083.1">
    <property type="nucleotide sequence ID" value="XM_017918594.1"/>
</dbReference>